<proteinExistence type="predicted"/>
<dbReference type="STRING" id="1121391.SAMN02745206_01770"/>
<accession>A0A1M5ARZ9</accession>
<organism evidence="1 2">
    <name type="scientific">Desulfacinum infernum DSM 9756</name>
    <dbReference type="NCBI Taxonomy" id="1121391"/>
    <lineage>
        <taxon>Bacteria</taxon>
        <taxon>Pseudomonadati</taxon>
        <taxon>Thermodesulfobacteriota</taxon>
        <taxon>Syntrophobacteria</taxon>
        <taxon>Syntrophobacterales</taxon>
        <taxon>Syntrophobacteraceae</taxon>
        <taxon>Desulfacinum</taxon>
    </lineage>
</organism>
<dbReference type="AlphaFoldDB" id="A0A1M5ARZ9"/>
<dbReference type="OrthoDB" id="5422995at2"/>
<name>A0A1M5ARZ9_9BACT</name>
<dbReference type="EMBL" id="FQVB01000015">
    <property type="protein sequence ID" value="SHF33010.1"/>
    <property type="molecule type" value="Genomic_DNA"/>
</dbReference>
<dbReference type="RefSeq" id="WP_073038632.1">
    <property type="nucleotide sequence ID" value="NZ_FQVB01000015.1"/>
</dbReference>
<gene>
    <name evidence="1" type="ORF">SAMN02745206_01770</name>
</gene>
<protein>
    <submittedName>
        <fullName evidence="1">Uncharacterized protein</fullName>
    </submittedName>
</protein>
<reference evidence="2" key="1">
    <citation type="submission" date="2016-11" db="EMBL/GenBank/DDBJ databases">
        <authorList>
            <person name="Varghese N."/>
            <person name="Submissions S."/>
        </authorList>
    </citation>
    <scope>NUCLEOTIDE SEQUENCE [LARGE SCALE GENOMIC DNA]</scope>
    <source>
        <strain evidence="2">DSM 9756</strain>
    </source>
</reference>
<dbReference type="Proteomes" id="UP000184076">
    <property type="component" value="Unassembled WGS sequence"/>
</dbReference>
<evidence type="ECO:0000313" key="1">
    <source>
        <dbReference type="EMBL" id="SHF33010.1"/>
    </source>
</evidence>
<sequence>MTTDRLRPDLLRAALEEAVRVRGCPPAEILAEQHPDEALAFHLASCFFCRDERDLLMELGVEPEPPISAGEEAAERGAVRPGDVRALSAVLGGWGPRGRYYRSPLVLVLEPLPGMAGAVRVCLVHDFPRLAGPGDVELAPGLFAESWNSFPAPVDRLGPAVRMVPGAVLEGVLRAVRKRPDPGAAGSEREDDTPESPYVAAFRRLEVETSAYFSLRLAEEVLAETPEEGRQEEDGIPRDEQEFLNRFSRYIRLERDREPSLEDLVVAPWTDAYLPLAAAGETTLFARLYYPGRSDGVLEAVPVELTFRQRLPEGLLLGGRIRSPLGPKARLEARLMWAGVSVAPREVTLDSSSGFFRLLFPAPDLEGRDPEPGDLHLLVISK</sequence>
<evidence type="ECO:0000313" key="2">
    <source>
        <dbReference type="Proteomes" id="UP000184076"/>
    </source>
</evidence>
<keyword evidence="2" id="KW-1185">Reference proteome</keyword>